<evidence type="ECO:0000256" key="1">
    <source>
        <dbReference type="SAM" id="MobiDB-lite"/>
    </source>
</evidence>
<dbReference type="Pfam" id="PF08750">
    <property type="entry name" value="CNP1"/>
    <property type="match status" value="1"/>
</dbReference>
<sequence>MKSLIALLSLVAATTAFAGAYGESGMRPEDIKGNDSTTDKVLDRVFGSDTPPPPPEQAFTKPPLADLKLWQQFNASYDLRNNDYYIALDSLSVGEDDGIVRYAAAVLPKRGKLKNISFEGIDCKTRQYRVYAYGDETGKKWIDGNQRWKRLLKNTRNAYQGEFYDVMCNGGTAYPVPEIDKQLRDTDKQPGDCIGCRSRG</sequence>
<keyword evidence="2" id="KW-0732">Signal</keyword>
<protein>
    <recommendedName>
        <fullName evidence="3">CNP1-like uncharacterized domain-containing protein</fullName>
    </recommendedName>
</protein>
<evidence type="ECO:0000313" key="4">
    <source>
        <dbReference type="EMBL" id="GLS06234.1"/>
    </source>
</evidence>
<dbReference type="EMBL" id="BSOZ01000111">
    <property type="protein sequence ID" value="GLS06234.1"/>
    <property type="molecule type" value="Genomic_DNA"/>
</dbReference>
<accession>A0ABQ6C2K9</accession>
<organism evidence="4 5">
    <name type="scientific">Chitiniphilus shinanonensis</name>
    <dbReference type="NCBI Taxonomy" id="553088"/>
    <lineage>
        <taxon>Bacteria</taxon>
        <taxon>Pseudomonadati</taxon>
        <taxon>Pseudomonadota</taxon>
        <taxon>Betaproteobacteria</taxon>
        <taxon>Neisseriales</taxon>
        <taxon>Chitinibacteraceae</taxon>
        <taxon>Chitiniphilus</taxon>
    </lineage>
</organism>
<feature type="region of interest" description="Disordered" evidence="1">
    <location>
        <begin position="27"/>
        <end position="60"/>
    </location>
</feature>
<dbReference type="Proteomes" id="UP001156836">
    <property type="component" value="Unassembled WGS sequence"/>
</dbReference>
<name>A0ABQ6C2K9_9NEIS</name>
<gene>
    <name evidence="4" type="ORF">GCM10007860_34070</name>
</gene>
<feature type="compositionally biased region" description="Basic and acidic residues" evidence="1">
    <location>
        <begin position="27"/>
        <end position="43"/>
    </location>
</feature>
<evidence type="ECO:0000259" key="3">
    <source>
        <dbReference type="Pfam" id="PF08750"/>
    </source>
</evidence>
<reference evidence="5" key="1">
    <citation type="journal article" date="2019" name="Int. J. Syst. Evol. Microbiol.">
        <title>The Global Catalogue of Microorganisms (GCM) 10K type strain sequencing project: providing services to taxonomists for standard genome sequencing and annotation.</title>
        <authorList>
            <consortium name="The Broad Institute Genomics Platform"/>
            <consortium name="The Broad Institute Genome Sequencing Center for Infectious Disease"/>
            <person name="Wu L."/>
            <person name="Ma J."/>
        </authorList>
    </citation>
    <scope>NUCLEOTIDE SEQUENCE [LARGE SCALE GENOMIC DNA]</scope>
    <source>
        <strain evidence="5">NBRC 104970</strain>
    </source>
</reference>
<evidence type="ECO:0000313" key="5">
    <source>
        <dbReference type="Proteomes" id="UP001156836"/>
    </source>
</evidence>
<proteinExistence type="predicted"/>
<comment type="caution">
    <text evidence="4">The sequence shown here is derived from an EMBL/GenBank/DDBJ whole genome shotgun (WGS) entry which is preliminary data.</text>
</comment>
<keyword evidence="5" id="KW-1185">Reference proteome</keyword>
<feature type="signal peptide" evidence="2">
    <location>
        <begin position="1"/>
        <end position="18"/>
    </location>
</feature>
<dbReference type="InterPro" id="IPR014861">
    <property type="entry name" value="CNP1-like_dom"/>
</dbReference>
<evidence type="ECO:0000256" key="2">
    <source>
        <dbReference type="SAM" id="SignalP"/>
    </source>
</evidence>
<feature type="chain" id="PRO_5046770423" description="CNP1-like uncharacterized domain-containing protein" evidence="2">
    <location>
        <begin position="19"/>
        <end position="200"/>
    </location>
</feature>
<dbReference type="RefSeq" id="WP_018746169.1">
    <property type="nucleotide sequence ID" value="NZ_BAABUF010000003.1"/>
</dbReference>
<feature type="domain" description="CNP1-like uncharacterised" evidence="3">
    <location>
        <begin position="56"/>
        <end position="173"/>
    </location>
</feature>